<dbReference type="InterPro" id="IPR000330">
    <property type="entry name" value="SNF2_N"/>
</dbReference>
<evidence type="ECO:0000256" key="1">
    <source>
        <dbReference type="ARBA" id="ARBA00022801"/>
    </source>
</evidence>
<dbReference type="InterPro" id="IPR038718">
    <property type="entry name" value="SNF2-like_sf"/>
</dbReference>
<keyword evidence="4" id="KW-0067">ATP-binding</keyword>
<keyword evidence="5" id="KW-1185">Reference proteome</keyword>
<evidence type="ECO:0000313" key="4">
    <source>
        <dbReference type="EMBL" id="NEU04611.1"/>
    </source>
</evidence>
<proteinExistence type="predicted"/>
<dbReference type="GO" id="GO:0016787">
    <property type="term" value="F:hydrolase activity"/>
    <property type="evidence" value="ECO:0007669"/>
    <property type="project" value="UniProtKB-KW"/>
</dbReference>
<evidence type="ECO:0000313" key="5">
    <source>
        <dbReference type="Proteomes" id="UP000481872"/>
    </source>
</evidence>
<protein>
    <submittedName>
        <fullName evidence="4">ATP-dependent helicase</fullName>
    </submittedName>
</protein>
<dbReference type="PANTHER" id="PTHR10799">
    <property type="entry name" value="SNF2/RAD54 HELICASE FAMILY"/>
    <property type="match status" value="1"/>
</dbReference>
<reference evidence="4 5" key="1">
    <citation type="submission" date="2020-02" db="EMBL/GenBank/DDBJ databases">
        <title>Genome assembly of a novel Clostridium senegalense strain.</title>
        <authorList>
            <person name="Gupta T.B."/>
            <person name="Jauregui R."/>
            <person name="Maclean P."/>
            <person name="Nawarathana A."/>
            <person name="Brightwell G."/>
        </authorList>
    </citation>
    <scope>NUCLEOTIDE SEQUENCE [LARGE SCALE GENOMIC DNA]</scope>
    <source>
        <strain evidence="4 5">AGRFS4</strain>
    </source>
</reference>
<dbReference type="Gene3D" id="3.40.50.10810">
    <property type="entry name" value="Tandem AAA-ATPase domain"/>
    <property type="match status" value="1"/>
</dbReference>
<dbReference type="Gene3D" id="3.40.50.300">
    <property type="entry name" value="P-loop containing nucleotide triphosphate hydrolases"/>
    <property type="match status" value="1"/>
</dbReference>
<dbReference type="Pfam" id="PF08455">
    <property type="entry name" value="SNF2_assoc"/>
    <property type="match status" value="1"/>
</dbReference>
<dbReference type="EMBL" id="JAAGPU010000010">
    <property type="protein sequence ID" value="NEU04611.1"/>
    <property type="molecule type" value="Genomic_DNA"/>
</dbReference>
<dbReference type="RefSeq" id="WP_199869658.1">
    <property type="nucleotide sequence ID" value="NZ_JAAGPU010000010.1"/>
</dbReference>
<dbReference type="InterPro" id="IPR014001">
    <property type="entry name" value="Helicase_ATP-bd"/>
</dbReference>
<keyword evidence="4" id="KW-0347">Helicase</keyword>
<dbReference type="SMART" id="SM00487">
    <property type="entry name" value="DEXDc"/>
    <property type="match status" value="1"/>
</dbReference>
<feature type="domain" description="Helicase C-terminal" evidence="3">
    <location>
        <begin position="789"/>
        <end position="951"/>
    </location>
</feature>
<dbReference type="Pfam" id="PF00271">
    <property type="entry name" value="Helicase_C"/>
    <property type="match status" value="1"/>
</dbReference>
<dbReference type="GO" id="GO:0004386">
    <property type="term" value="F:helicase activity"/>
    <property type="evidence" value="ECO:0007669"/>
    <property type="project" value="UniProtKB-KW"/>
</dbReference>
<dbReference type="InterPro" id="IPR001650">
    <property type="entry name" value="Helicase_C-like"/>
</dbReference>
<dbReference type="InterPro" id="IPR013663">
    <property type="entry name" value="Helicase_SWF/SNF/SWI_bac"/>
</dbReference>
<evidence type="ECO:0000259" key="3">
    <source>
        <dbReference type="PROSITE" id="PS51194"/>
    </source>
</evidence>
<name>A0A6M0H423_9CLOT</name>
<dbReference type="GO" id="GO:0005524">
    <property type="term" value="F:ATP binding"/>
    <property type="evidence" value="ECO:0007669"/>
    <property type="project" value="InterPro"/>
</dbReference>
<evidence type="ECO:0000259" key="2">
    <source>
        <dbReference type="PROSITE" id="PS51192"/>
    </source>
</evidence>
<feature type="domain" description="Helicase ATP-binding" evidence="2">
    <location>
        <begin position="499"/>
        <end position="664"/>
    </location>
</feature>
<dbReference type="AlphaFoldDB" id="A0A6M0H423"/>
<dbReference type="SUPFAM" id="SSF52540">
    <property type="entry name" value="P-loop containing nucleoside triphosphate hydrolases"/>
    <property type="match status" value="2"/>
</dbReference>
<dbReference type="PROSITE" id="PS51194">
    <property type="entry name" value="HELICASE_CTER"/>
    <property type="match status" value="1"/>
</dbReference>
<comment type="caution">
    <text evidence="4">The sequence shown here is derived from an EMBL/GenBank/DDBJ whole genome shotgun (WGS) entry which is preliminary data.</text>
</comment>
<gene>
    <name evidence="4" type="ORF">G3M99_06990</name>
</gene>
<keyword evidence="1" id="KW-0378">Hydrolase</keyword>
<keyword evidence="4" id="KW-0547">Nucleotide-binding</keyword>
<dbReference type="PROSITE" id="PS51192">
    <property type="entry name" value="HELICASE_ATP_BIND_1"/>
    <property type="match status" value="1"/>
</dbReference>
<dbReference type="CDD" id="cd18012">
    <property type="entry name" value="DEXQc_arch_SWI2_SNF2"/>
    <property type="match status" value="1"/>
</dbReference>
<sequence>MIDDFINLDMKLELNLNKEVKNTLLRFNVVRKNEVGENYKFKEIFGNIKDDKIIKVNNSFKISYKNFYEQHNNFLKILLKGNYLESDIIVLNSDEEVEVLKFLENCKFDLITNGKKYLNRKILNRNLDLKFKLFVDEDEDKVKLTQISEIPDYSTNNFEYFLLGNNIYKPETMQSFRYSTFYKNFNTLGSSTLTFKNKDLEKTIGLISFKLKEVSNYFYIERPNLNKKIQPLKVDFYIESNTNEITVNPMFTYGDIVIDICSEDKFMQSQKVSSRDLDKEKKVNDVLKKYNFDMRKIGFVLDNTKDIIDFILHGKEKLKELGTIHKSEDFKCKKVYKENDYEPTMEVYNEYIEFSLGIEEITFEDVNNIFNAIENEEKIVTMKNGSYIYLNNKKLFKIYEGIGSRNFSSSKSKNGRFVVSRIASVFVKGGSGNFHTQKWRKTANDIAENEANNKLYIEKKEKLKEFIYKIESVEDEFKLPKNLQGVIRNYQIIGFKWLKTLALRNLGGILADEMGIGKTLQAICLILDYVENFKDSDKKYPSIVVAPTSLIYNWENEILKFAPNLKTCVIYGVAKERRPLFETINEYDVVITSYSTLAKDIDYYNNIEFQYSFIDEGQQIKNSNTLNSKAVKLIDAKARFALTGTPIENSLLELWSIFDYIMPGYLLSKSKFYRAFQYPIEKFGDEAALDTLNQIIRPFILRRMKKDVLLELPEKIEQQIIIDMPIKQKRAYDVCLKNARNLVQNEIEDKGINKSQIHIFSLLTRLRQVCCDPRVVLDEYNGPNGKMEMLKSIVREAISNGSKILIFSQFVTILENIKNELDSEEIDTLILTGKTKVKDRLSLVEKFNEGEQSVFLISLKAGGYGLNLTSADVVIHFDPWWNPAVESQATDRAHRIGQDKTVKVYKLITKGTIEERIIKLHSLKRNIIDNVLKDKNSEGSFISSLSQREIEQLFS</sequence>
<dbReference type="InterPro" id="IPR049730">
    <property type="entry name" value="SNF2/RAD54-like_C"/>
</dbReference>
<dbReference type="CDD" id="cd18793">
    <property type="entry name" value="SF2_C_SNF"/>
    <property type="match status" value="1"/>
</dbReference>
<accession>A0A6M0H423</accession>
<dbReference type="SMART" id="SM00490">
    <property type="entry name" value="HELICc"/>
    <property type="match status" value="1"/>
</dbReference>
<dbReference type="InterPro" id="IPR027417">
    <property type="entry name" value="P-loop_NTPase"/>
</dbReference>
<organism evidence="4 5">
    <name type="scientific">Clostridium senegalense</name>
    <dbReference type="NCBI Taxonomy" id="1465809"/>
    <lineage>
        <taxon>Bacteria</taxon>
        <taxon>Bacillati</taxon>
        <taxon>Bacillota</taxon>
        <taxon>Clostridia</taxon>
        <taxon>Eubacteriales</taxon>
        <taxon>Clostridiaceae</taxon>
        <taxon>Clostridium</taxon>
    </lineage>
</organism>
<dbReference type="Proteomes" id="UP000481872">
    <property type="component" value="Unassembled WGS sequence"/>
</dbReference>
<dbReference type="Pfam" id="PF00176">
    <property type="entry name" value="SNF2-rel_dom"/>
    <property type="match status" value="1"/>
</dbReference>